<evidence type="ECO:0000259" key="1">
    <source>
        <dbReference type="PROSITE" id="PS51462"/>
    </source>
</evidence>
<protein>
    <submittedName>
        <fullName evidence="2">Predicted NTP pyrophosphohydrolase, NUDIX family</fullName>
    </submittedName>
</protein>
<dbReference type="InterPro" id="IPR051325">
    <property type="entry name" value="Nudix_hydrolase_domain"/>
</dbReference>
<dbReference type="PROSITE" id="PS51462">
    <property type="entry name" value="NUDIX"/>
    <property type="match status" value="1"/>
</dbReference>
<dbReference type="Pfam" id="PF00293">
    <property type="entry name" value="NUDIX"/>
    <property type="match status" value="1"/>
</dbReference>
<dbReference type="InterPro" id="IPR000086">
    <property type="entry name" value="NUDIX_hydrolase_dom"/>
</dbReference>
<dbReference type="SUPFAM" id="SSF55811">
    <property type="entry name" value="Nudix"/>
    <property type="match status" value="1"/>
</dbReference>
<dbReference type="GO" id="GO:0006167">
    <property type="term" value="P:AMP biosynthetic process"/>
    <property type="evidence" value="ECO:0007669"/>
    <property type="project" value="TreeGrafter"/>
</dbReference>
<dbReference type="EMBL" id="FQVU01000001">
    <property type="protein sequence ID" value="SHF73559.1"/>
    <property type="molecule type" value="Genomic_DNA"/>
</dbReference>
<dbReference type="GO" id="GO:0006754">
    <property type="term" value="P:ATP biosynthetic process"/>
    <property type="evidence" value="ECO:0007669"/>
    <property type="project" value="TreeGrafter"/>
</dbReference>
<dbReference type="OrthoDB" id="954553at2"/>
<dbReference type="AlphaFoldDB" id="A0A1M5E2W0"/>
<evidence type="ECO:0000313" key="3">
    <source>
        <dbReference type="Proteomes" id="UP000186132"/>
    </source>
</evidence>
<feature type="domain" description="Nudix hydrolase" evidence="1">
    <location>
        <begin position="2"/>
        <end position="158"/>
    </location>
</feature>
<dbReference type="GO" id="GO:0004081">
    <property type="term" value="F:bis(5'-nucleosyl)-tetraphosphatase (asymmetrical) activity"/>
    <property type="evidence" value="ECO:0007669"/>
    <property type="project" value="TreeGrafter"/>
</dbReference>
<gene>
    <name evidence="2" type="ORF">SAMN05443575_0771</name>
</gene>
<proteinExistence type="predicted"/>
<sequence length="158" mass="17407">MPPARSAGLLLWRRTTGTHEVLVAHPGGPLWARRDERAWTIPKGEYVASGPGAEAPLDAARREFAEELGSPAPPGEPFPLGEVRQRNGKVVVAWAVEGEFDVTTVSSNTFEMEWPPRSGRRQEFPEIDRAAWVDLETAGVRLVAAQTAFLERLPWVGQ</sequence>
<evidence type="ECO:0000313" key="2">
    <source>
        <dbReference type="EMBL" id="SHF73559.1"/>
    </source>
</evidence>
<dbReference type="PANTHER" id="PTHR21340:SF7">
    <property type="entry name" value="NUDIX HYDROLASE DOMAIN-CONTAINING PROTEIN"/>
    <property type="match status" value="1"/>
</dbReference>
<dbReference type="RefSeq" id="WP_073386104.1">
    <property type="nucleotide sequence ID" value="NZ_FQVU01000001.1"/>
</dbReference>
<organism evidence="2 3">
    <name type="scientific">Jatrophihabitans endophyticus</name>
    <dbReference type="NCBI Taxonomy" id="1206085"/>
    <lineage>
        <taxon>Bacteria</taxon>
        <taxon>Bacillati</taxon>
        <taxon>Actinomycetota</taxon>
        <taxon>Actinomycetes</taxon>
        <taxon>Jatrophihabitantales</taxon>
        <taxon>Jatrophihabitantaceae</taxon>
        <taxon>Jatrophihabitans</taxon>
    </lineage>
</organism>
<dbReference type="Proteomes" id="UP000186132">
    <property type="component" value="Unassembled WGS sequence"/>
</dbReference>
<dbReference type="PANTHER" id="PTHR21340">
    <property type="entry name" value="DIADENOSINE 5,5-P1,P4-TETRAPHOSPHATE PYROPHOSPHOHYDROLASE MUTT"/>
    <property type="match status" value="1"/>
</dbReference>
<keyword evidence="3" id="KW-1185">Reference proteome</keyword>
<dbReference type="CDD" id="cd04662">
    <property type="entry name" value="NUDIX_Hydrolase"/>
    <property type="match status" value="1"/>
</dbReference>
<dbReference type="InterPro" id="IPR015797">
    <property type="entry name" value="NUDIX_hydrolase-like_dom_sf"/>
</dbReference>
<dbReference type="STRING" id="1206085.SAMN05443575_0771"/>
<name>A0A1M5E2W0_9ACTN</name>
<keyword evidence="2" id="KW-0378">Hydrolase</keyword>
<dbReference type="Gene3D" id="3.90.79.10">
    <property type="entry name" value="Nucleoside Triphosphate Pyrophosphohydrolase"/>
    <property type="match status" value="1"/>
</dbReference>
<reference evidence="2 3" key="1">
    <citation type="submission" date="2016-11" db="EMBL/GenBank/DDBJ databases">
        <authorList>
            <person name="Jaros S."/>
            <person name="Januszkiewicz K."/>
            <person name="Wedrychowicz H."/>
        </authorList>
    </citation>
    <scope>NUCLEOTIDE SEQUENCE [LARGE SCALE GENOMIC DNA]</scope>
    <source>
        <strain evidence="2 3">DSM 45627</strain>
    </source>
</reference>
<accession>A0A1M5E2W0</accession>